<dbReference type="EMBL" id="CP137573">
    <property type="protein sequence ID" value="WOX26055.1"/>
    <property type="molecule type" value="Genomic_DNA"/>
</dbReference>
<dbReference type="Proteomes" id="UP001301731">
    <property type="component" value="Chromosome"/>
</dbReference>
<organism evidence="1 2">
    <name type="scientific">Streptomyces solicathayae</name>
    <dbReference type="NCBI Taxonomy" id="3081768"/>
    <lineage>
        <taxon>Bacteria</taxon>
        <taxon>Bacillati</taxon>
        <taxon>Actinomycetota</taxon>
        <taxon>Actinomycetes</taxon>
        <taxon>Kitasatosporales</taxon>
        <taxon>Streptomycetaceae</taxon>
        <taxon>Streptomyces</taxon>
    </lineage>
</organism>
<proteinExistence type="predicted"/>
<protein>
    <submittedName>
        <fullName evidence="1">Uncharacterized protein</fullName>
    </submittedName>
</protein>
<dbReference type="RefSeq" id="WP_318108927.1">
    <property type="nucleotide sequence ID" value="NZ_CP137573.1"/>
</dbReference>
<accession>A0ABZ0M336</accession>
<sequence length="102" mass="11720">MTRLEAEPTAFRWIFHREDANVSIRLLELAHSSDDDSAGSEIWSTRQSVDVVARAVVRCFDGVVTEYGESAYRSKWGGHFPRTELETLRAAWRAYRWGMGIQ</sequence>
<name>A0ABZ0M336_9ACTN</name>
<evidence type="ECO:0000313" key="1">
    <source>
        <dbReference type="EMBL" id="WOX26055.1"/>
    </source>
</evidence>
<gene>
    <name evidence="1" type="ORF">R2D22_33590</name>
</gene>
<reference evidence="1 2" key="1">
    <citation type="submission" date="2023-10" db="EMBL/GenBank/DDBJ databases">
        <title>The genome sequence of Streptomyces sp. HUAS YS2.</title>
        <authorList>
            <person name="Mo P."/>
        </authorList>
    </citation>
    <scope>NUCLEOTIDE SEQUENCE [LARGE SCALE GENOMIC DNA]</scope>
    <source>
        <strain evidence="1 2">HUAS YS2</strain>
    </source>
</reference>
<keyword evidence="2" id="KW-1185">Reference proteome</keyword>
<evidence type="ECO:0000313" key="2">
    <source>
        <dbReference type="Proteomes" id="UP001301731"/>
    </source>
</evidence>